<accession>A0ABU0UHP7</accession>
<sequence>MARDEAQLKGGARHKPPPFPLYRGTPVRDLGQSSLPAWHFRFDCGTADPISTFQPDMWSTLSDAGNAPAKNLNNFHHESLFDETNALEGRCAFVIRTLSGGTMIWSLAKLEDERQELIEVISNLKAWQHSPIEDSHVIALNLTAHMMRLSELEEEILTNRREQDLAACATIIRKSV</sequence>
<dbReference type="EMBL" id="JAUTBL010000001">
    <property type="protein sequence ID" value="MDQ1184470.1"/>
    <property type="molecule type" value="Genomic_DNA"/>
</dbReference>
<feature type="region of interest" description="Disordered" evidence="1">
    <location>
        <begin position="1"/>
        <end position="23"/>
    </location>
</feature>
<name>A0ABU0UHP7_9HYPH</name>
<dbReference type="RefSeq" id="WP_306929913.1">
    <property type="nucleotide sequence ID" value="NZ_JAUTBL010000001.1"/>
</dbReference>
<keyword evidence="3" id="KW-1185">Reference proteome</keyword>
<evidence type="ECO:0000313" key="2">
    <source>
        <dbReference type="EMBL" id="MDQ1184470.1"/>
    </source>
</evidence>
<evidence type="ECO:0000313" key="3">
    <source>
        <dbReference type="Proteomes" id="UP001224781"/>
    </source>
</evidence>
<evidence type="ECO:0008006" key="4">
    <source>
        <dbReference type="Google" id="ProtNLM"/>
    </source>
</evidence>
<organism evidence="2 3">
    <name type="scientific">Agrobacterium larrymoorei</name>
    <dbReference type="NCBI Taxonomy" id="160699"/>
    <lineage>
        <taxon>Bacteria</taxon>
        <taxon>Pseudomonadati</taxon>
        <taxon>Pseudomonadota</taxon>
        <taxon>Alphaproteobacteria</taxon>
        <taxon>Hyphomicrobiales</taxon>
        <taxon>Rhizobiaceae</taxon>
        <taxon>Rhizobium/Agrobacterium group</taxon>
        <taxon>Agrobacterium</taxon>
    </lineage>
</organism>
<proteinExistence type="predicted"/>
<comment type="caution">
    <text evidence="2">The sequence shown here is derived from an EMBL/GenBank/DDBJ whole genome shotgun (WGS) entry which is preliminary data.</text>
</comment>
<evidence type="ECO:0000256" key="1">
    <source>
        <dbReference type="SAM" id="MobiDB-lite"/>
    </source>
</evidence>
<reference evidence="2 3" key="1">
    <citation type="submission" date="2023-07" db="EMBL/GenBank/DDBJ databases">
        <title>Functional and genomic diversity of the sorghum phyllosphere microbiome.</title>
        <authorList>
            <person name="Shade A."/>
        </authorList>
    </citation>
    <scope>NUCLEOTIDE SEQUENCE [LARGE SCALE GENOMIC DNA]</scope>
    <source>
        <strain evidence="2 3">SORGH_AS_1126</strain>
    </source>
</reference>
<dbReference type="Proteomes" id="UP001224781">
    <property type="component" value="Unassembled WGS sequence"/>
</dbReference>
<gene>
    <name evidence="2" type="ORF">QE408_001592</name>
</gene>
<protein>
    <recommendedName>
        <fullName evidence="4">DUF4376 domain-containing protein</fullName>
    </recommendedName>
</protein>